<keyword evidence="2" id="KW-0732">Signal</keyword>
<evidence type="ECO:0000313" key="3">
    <source>
        <dbReference type="EMBL" id="KAK4886648.1"/>
    </source>
</evidence>
<proteinExistence type="predicted"/>
<protein>
    <recommendedName>
        <fullName evidence="5">Apin</fullName>
    </recommendedName>
</protein>
<comment type="caution">
    <text evidence="3">The sequence shown here is derived from an EMBL/GenBank/DDBJ whole genome shotgun (WGS) entry which is preliminary data.</text>
</comment>
<evidence type="ECO:0000256" key="2">
    <source>
        <dbReference type="SAM" id="SignalP"/>
    </source>
</evidence>
<reference evidence="4" key="1">
    <citation type="submission" date="2023-01" db="EMBL/GenBank/DDBJ databases">
        <title>Key to firefly adult light organ development and bioluminescence: homeobox transcription factors regulate luciferase expression and transportation to peroxisome.</title>
        <authorList>
            <person name="Fu X."/>
        </authorList>
    </citation>
    <scope>NUCLEOTIDE SEQUENCE [LARGE SCALE GENOMIC DNA]</scope>
</reference>
<name>A0AAN7SRE9_9COLE</name>
<dbReference type="Proteomes" id="UP001353858">
    <property type="component" value="Unassembled WGS sequence"/>
</dbReference>
<organism evidence="3 4">
    <name type="scientific">Aquatica leii</name>
    <dbReference type="NCBI Taxonomy" id="1421715"/>
    <lineage>
        <taxon>Eukaryota</taxon>
        <taxon>Metazoa</taxon>
        <taxon>Ecdysozoa</taxon>
        <taxon>Arthropoda</taxon>
        <taxon>Hexapoda</taxon>
        <taxon>Insecta</taxon>
        <taxon>Pterygota</taxon>
        <taxon>Neoptera</taxon>
        <taxon>Endopterygota</taxon>
        <taxon>Coleoptera</taxon>
        <taxon>Polyphaga</taxon>
        <taxon>Elateriformia</taxon>
        <taxon>Elateroidea</taxon>
        <taxon>Lampyridae</taxon>
        <taxon>Luciolinae</taxon>
        <taxon>Aquatica</taxon>
    </lineage>
</organism>
<dbReference type="EMBL" id="JARPUR010000001">
    <property type="protein sequence ID" value="KAK4886648.1"/>
    <property type="molecule type" value="Genomic_DNA"/>
</dbReference>
<sequence>MKFLVLFIICLDVCLSKAGTTEVKPSLSNVNAIQLPQKQEMIYHDSNQQTFVPMQIIQKPLFVPQQPTMLIIAQPTYVPQSFLYGNPTVAQQQLLNYFHNNPQARYQFLYGGFQPHPTMQPYVTHNQLGSSSIATYQIVPNPILNNYNHAVPSYGQVGQLTNVPYSFSHPIRSVPPIITGFENFTPEQQVQIKAQLSAHLGAPLATTAPLSSTTQGTTVTNQDKNTQASTSFTPSLMYRTQYTKG</sequence>
<evidence type="ECO:0000313" key="4">
    <source>
        <dbReference type="Proteomes" id="UP001353858"/>
    </source>
</evidence>
<feature type="chain" id="PRO_5042962106" description="Apin" evidence="2">
    <location>
        <begin position="19"/>
        <end position="245"/>
    </location>
</feature>
<dbReference type="AlphaFoldDB" id="A0AAN7SRE9"/>
<accession>A0AAN7SRE9</accession>
<gene>
    <name evidence="3" type="ORF">RN001_002919</name>
</gene>
<feature type="signal peptide" evidence="2">
    <location>
        <begin position="1"/>
        <end position="18"/>
    </location>
</feature>
<feature type="region of interest" description="Disordered" evidence="1">
    <location>
        <begin position="207"/>
        <end position="230"/>
    </location>
</feature>
<feature type="compositionally biased region" description="Polar residues" evidence="1">
    <location>
        <begin position="208"/>
        <end position="230"/>
    </location>
</feature>
<evidence type="ECO:0008006" key="5">
    <source>
        <dbReference type="Google" id="ProtNLM"/>
    </source>
</evidence>
<evidence type="ECO:0000256" key="1">
    <source>
        <dbReference type="SAM" id="MobiDB-lite"/>
    </source>
</evidence>
<keyword evidence="4" id="KW-1185">Reference proteome</keyword>